<keyword evidence="4 6" id="KW-1133">Transmembrane helix</keyword>
<dbReference type="Pfam" id="PF02687">
    <property type="entry name" value="FtsX"/>
    <property type="match status" value="2"/>
</dbReference>
<feature type="transmembrane region" description="Helical" evidence="6">
    <location>
        <begin position="737"/>
        <end position="759"/>
    </location>
</feature>
<dbReference type="Pfam" id="PF12704">
    <property type="entry name" value="MacB_PCD"/>
    <property type="match status" value="2"/>
</dbReference>
<evidence type="ECO:0000259" key="8">
    <source>
        <dbReference type="Pfam" id="PF12704"/>
    </source>
</evidence>
<keyword evidence="5 6" id="KW-0472">Membrane</keyword>
<dbReference type="InterPro" id="IPR050250">
    <property type="entry name" value="Macrolide_Exporter_MacB"/>
</dbReference>
<evidence type="ECO:0008006" key="11">
    <source>
        <dbReference type="Google" id="ProtNLM"/>
    </source>
</evidence>
<evidence type="ECO:0000313" key="9">
    <source>
        <dbReference type="EMBL" id="PST83532.1"/>
    </source>
</evidence>
<dbReference type="PANTHER" id="PTHR30572">
    <property type="entry name" value="MEMBRANE COMPONENT OF TRANSPORTER-RELATED"/>
    <property type="match status" value="1"/>
</dbReference>
<dbReference type="OrthoDB" id="1451596at2"/>
<reference evidence="9 10" key="1">
    <citation type="submission" date="2018-03" db="EMBL/GenBank/DDBJ databases">
        <authorList>
            <person name="Keele B.F."/>
        </authorList>
    </citation>
    <scope>NUCLEOTIDE SEQUENCE [LARGE SCALE GENOMIC DNA]</scope>
    <source>
        <strain evidence="9 10">YL28-9</strain>
    </source>
</reference>
<evidence type="ECO:0000256" key="3">
    <source>
        <dbReference type="ARBA" id="ARBA00022692"/>
    </source>
</evidence>
<dbReference type="InterPro" id="IPR003838">
    <property type="entry name" value="ABC3_permease_C"/>
</dbReference>
<dbReference type="Proteomes" id="UP000240912">
    <property type="component" value="Unassembled WGS sequence"/>
</dbReference>
<evidence type="ECO:0000259" key="7">
    <source>
        <dbReference type="Pfam" id="PF02687"/>
    </source>
</evidence>
<dbReference type="PANTHER" id="PTHR30572:SF18">
    <property type="entry name" value="ABC-TYPE MACROLIDE FAMILY EXPORT SYSTEM PERMEASE COMPONENT 2"/>
    <property type="match status" value="1"/>
</dbReference>
<feature type="transmembrane region" description="Helical" evidence="6">
    <location>
        <begin position="441"/>
        <end position="463"/>
    </location>
</feature>
<feature type="transmembrane region" description="Helical" evidence="6">
    <location>
        <begin position="304"/>
        <end position="326"/>
    </location>
</feature>
<feature type="domain" description="MacB-like periplasmic core" evidence="8">
    <location>
        <begin position="451"/>
        <end position="646"/>
    </location>
</feature>
<evidence type="ECO:0000256" key="6">
    <source>
        <dbReference type="SAM" id="Phobius"/>
    </source>
</evidence>
<feature type="domain" description="ABC3 transporter permease C-terminal" evidence="7">
    <location>
        <begin position="306"/>
        <end position="424"/>
    </location>
</feature>
<feature type="transmembrane region" description="Helical" evidence="6">
    <location>
        <begin position="685"/>
        <end position="704"/>
    </location>
</feature>
<dbReference type="AlphaFoldDB" id="A0A2T3HM51"/>
<keyword evidence="10" id="KW-1185">Reference proteome</keyword>
<keyword evidence="2" id="KW-1003">Cell membrane</keyword>
<sequence>MTMFRLNFRIAVRNLLKNKAYAAINIAGLSLGLTAFILLLLYMNHERSYDEWSPGLENVYQVRERHDFSSPDNQERWQDFVDSRAAALLGSKVPSITYATRVDNNWDNEASSVRPERGEPQLVKGLLDADENFFRVFPYVFVWGDPVSALKKPGTVVLKQATALRLFGTDRVLGKTVRLFRWRTDPGQALTVTGVIKEPKGPQSLAMSGILRTGNRDKDPDRPAASTYCAVYVRTRPAADTSALAKTVSRVYLEHRKWLFAARKISWKAYRAKGNYAGMKLLPLKQVHANPPFGENWLEKLKPLLVISVFLFLISVINFVNLATAQSVQRAKEVGVKKVLGVYRRQLVLQFLLEAGLQAFLALFVCIALVELLLPAFNAHFGVSLTFWHHPDIASLCLQLLLAFVLVSLLAGLYPALVLANYDPVRVLKGSYEHGLKGLRLRNALVIFQFVISVSFIIAMGVMQMQMNFMTHRNLGFEKAHLINLRTNYSEDFAERLRRIPGVESVSTTTQVLGNTFNVPEEITYKGRKINLSTVTVSMDALSALKVRAVSGRLFSPNFKQDTINSVVINEQAAKLIGPNPVGQAYDVLSEKEKNTFRIIGVIADYHYDGFDKPVLPTVYKVTALGGTSSTNNLLLRIAAGNQQAVLARVAAEWKRMYPDFPVRYFPVADAFEQVMQADIRLKNLTAVFSVLSVVLSLLGLFALSTFTARRRTREIAVRKVLGATDLQIVSMLNRSFVVLIIAANLVAWPVAYLLMARWLSGYAYRIDVPLFPFAAATVLSVLVCLLTVSIQAGRAAQADPVKALKYE</sequence>
<feature type="transmembrane region" description="Helical" evidence="6">
    <location>
        <begin position="393"/>
        <end position="420"/>
    </location>
</feature>
<feature type="domain" description="ABC3 transporter permease C-terminal" evidence="7">
    <location>
        <begin position="688"/>
        <end position="799"/>
    </location>
</feature>
<name>A0A2T3HM51_9SPHI</name>
<comment type="subcellular location">
    <subcellularLocation>
        <location evidence="1">Cell membrane</location>
        <topology evidence="1">Multi-pass membrane protein</topology>
    </subcellularLocation>
</comment>
<evidence type="ECO:0000313" key="10">
    <source>
        <dbReference type="Proteomes" id="UP000240912"/>
    </source>
</evidence>
<proteinExistence type="predicted"/>
<comment type="caution">
    <text evidence="9">The sequence shown here is derived from an EMBL/GenBank/DDBJ whole genome shotgun (WGS) entry which is preliminary data.</text>
</comment>
<feature type="transmembrane region" description="Helical" evidence="6">
    <location>
        <begin position="347"/>
        <end position="373"/>
    </location>
</feature>
<dbReference type="GO" id="GO:0005886">
    <property type="term" value="C:plasma membrane"/>
    <property type="evidence" value="ECO:0007669"/>
    <property type="project" value="UniProtKB-SubCell"/>
</dbReference>
<feature type="domain" description="MacB-like periplasmic core" evidence="8">
    <location>
        <begin position="23"/>
        <end position="249"/>
    </location>
</feature>
<feature type="transmembrane region" description="Helical" evidence="6">
    <location>
        <begin position="771"/>
        <end position="789"/>
    </location>
</feature>
<evidence type="ECO:0000256" key="4">
    <source>
        <dbReference type="ARBA" id="ARBA00022989"/>
    </source>
</evidence>
<dbReference type="GO" id="GO:0022857">
    <property type="term" value="F:transmembrane transporter activity"/>
    <property type="evidence" value="ECO:0007669"/>
    <property type="project" value="TreeGrafter"/>
</dbReference>
<evidence type="ECO:0000256" key="5">
    <source>
        <dbReference type="ARBA" id="ARBA00023136"/>
    </source>
</evidence>
<dbReference type="EMBL" id="PYLS01000005">
    <property type="protein sequence ID" value="PST83532.1"/>
    <property type="molecule type" value="Genomic_DNA"/>
</dbReference>
<organism evidence="9 10">
    <name type="scientific">Pedobacter yulinensis</name>
    <dbReference type="NCBI Taxonomy" id="2126353"/>
    <lineage>
        <taxon>Bacteria</taxon>
        <taxon>Pseudomonadati</taxon>
        <taxon>Bacteroidota</taxon>
        <taxon>Sphingobacteriia</taxon>
        <taxon>Sphingobacteriales</taxon>
        <taxon>Sphingobacteriaceae</taxon>
        <taxon>Pedobacter</taxon>
    </lineage>
</organism>
<keyword evidence="3 6" id="KW-0812">Transmembrane</keyword>
<gene>
    <name evidence="9" type="ORF">C7T94_13350</name>
</gene>
<evidence type="ECO:0000256" key="1">
    <source>
        <dbReference type="ARBA" id="ARBA00004651"/>
    </source>
</evidence>
<feature type="transmembrane region" description="Helical" evidence="6">
    <location>
        <begin position="21"/>
        <end position="43"/>
    </location>
</feature>
<protein>
    <recommendedName>
        <fullName evidence="11">ABC transporter permease</fullName>
    </recommendedName>
</protein>
<dbReference type="InterPro" id="IPR025857">
    <property type="entry name" value="MacB_PCD"/>
</dbReference>
<evidence type="ECO:0000256" key="2">
    <source>
        <dbReference type="ARBA" id="ARBA00022475"/>
    </source>
</evidence>
<accession>A0A2T3HM51</accession>